<gene>
    <name evidence="11" type="ORF">DAPPUDRAFT_201385</name>
</gene>
<feature type="compositionally biased region" description="Low complexity" evidence="8">
    <location>
        <begin position="65"/>
        <end position="76"/>
    </location>
</feature>
<feature type="region of interest" description="Disordered" evidence="8">
    <location>
        <begin position="1"/>
        <end position="103"/>
    </location>
</feature>
<dbReference type="PROSITE" id="PS50001">
    <property type="entry name" value="SH2"/>
    <property type="match status" value="1"/>
</dbReference>
<dbReference type="EMBL" id="GL732605">
    <property type="protein sequence ID" value="EFX71841.1"/>
    <property type="molecule type" value="Genomic_DNA"/>
</dbReference>
<dbReference type="eggNOG" id="KOG1856">
    <property type="taxonomic scope" value="Eukaryota"/>
</dbReference>
<comment type="subcellular location">
    <subcellularLocation>
        <location evidence="1 6">Nucleus</location>
    </subcellularLocation>
</comment>
<dbReference type="GO" id="GO:0060429">
    <property type="term" value="P:epithelium development"/>
    <property type="evidence" value="ECO:0007669"/>
    <property type="project" value="UniProtKB-ARBA"/>
</dbReference>
<keyword evidence="4 6" id="KW-0804">Transcription</keyword>
<evidence type="ECO:0000259" key="9">
    <source>
        <dbReference type="PROSITE" id="PS50001"/>
    </source>
</evidence>
<dbReference type="KEGG" id="dpx:DAPPUDRAFT_201385"/>
<dbReference type="InterPro" id="IPR017072">
    <property type="entry name" value="TF_Spt6"/>
</dbReference>
<proteinExistence type="inferred from homology"/>
<dbReference type="Gene3D" id="1.10.3500.10">
    <property type="entry name" value="Tex N-terminal region-like"/>
    <property type="match status" value="1"/>
</dbReference>
<feature type="compositionally biased region" description="Acidic residues" evidence="8">
    <location>
        <begin position="498"/>
        <end position="508"/>
    </location>
</feature>
<comment type="similarity">
    <text evidence="2 6">Belongs to the SPT6 family.</text>
</comment>
<dbReference type="InterPro" id="IPR035420">
    <property type="entry name" value="Spt6_SH2"/>
</dbReference>
<dbReference type="InterPro" id="IPR000980">
    <property type="entry name" value="SH2"/>
</dbReference>
<dbReference type="HOGENOM" id="CLU_001680_4_0_1"/>
<evidence type="ECO:0000256" key="2">
    <source>
        <dbReference type="ARBA" id="ARBA00009253"/>
    </source>
</evidence>
<feature type="compositionally biased region" description="Polar residues" evidence="8">
    <location>
        <begin position="1630"/>
        <end position="1674"/>
    </location>
</feature>
<dbReference type="Pfam" id="PF14641">
    <property type="entry name" value="HTH_44"/>
    <property type="match status" value="1"/>
</dbReference>
<dbReference type="FunFam" id="3.30.420.140:FF:000016">
    <property type="entry name" value="Transcription elongation factor spt6"/>
    <property type="match status" value="1"/>
</dbReference>
<dbReference type="FunFam" id="1.10.150.850:FF:000003">
    <property type="entry name" value="Transcription elongation factor spt6"/>
    <property type="match status" value="1"/>
</dbReference>
<feature type="region of interest" description="Disordered" evidence="8">
    <location>
        <begin position="473"/>
        <end position="524"/>
    </location>
</feature>
<organism evidence="11 12">
    <name type="scientific">Daphnia pulex</name>
    <name type="common">Water flea</name>
    <dbReference type="NCBI Taxonomy" id="6669"/>
    <lineage>
        <taxon>Eukaryota</taxon>
        <taxon>Metazoa</taxon>
        <taxon>Ecdysozoa</taxon>
        <taxon>Arthropoda</taxon>
        <taxon>Crustacea</taxon>
        <taxon>Branchiopoda</taxon>
        <taxon>Diplostraca</taxon>
        <taxon>Cladocera</taxon>
        <taxon>Anomopoda</taxon>
        <taxon>Daphniidae</taxon>
        <taxon>Daphnia</taxon>
    </lineage>
</organism>
<dbReference type="CDD" id="cd09928">
    <property type="entry name" value="SH2_Cterm_SPT6_like"/>
    <property type="match status" value="1"/>
</dbReference>
<dbReference type="Pfam" id="PF14639">
    <property type="entry name" value="YqgF"/>
    <property type="match status" value="1"/>
</dbReference>
<dbReference type="InterPro" id="IPR035018">
    <property type="entry name" value="Spt6_SH2_C"/>
</dbReference>
<dbReference type="FunFam" id="3.30.505.10:FF:000030">
    <property type="entry name" value="Transcription elongation factor spt6"/>
    <property type="match status" value="1"/>
</dbReference>
<dbReference type="Gene3D" id="2.40.50.140">
    <property type="entry name" value="Nucleic acid-binding proteins"/>
    <property type="match status" value="1"/>
</dbReference>
<keyword evidence="3" id="KW-0175">Coiled coil</keyword>
<dbReference type="InterPro" id="IPR010994">
    <property type="entry name" value="RuvA_2-like"/>
</dbReference>
<dbReference type="InterPro" id="IPR032706">
    <property type="entry name" value="Spt6_HHH"/>
</dbReference>
<name>E9H8M1_DAPPU</name>
<dbReference type="FunFam" id="1.10.150.850:FF:000004">
    <property type="entry name" value="Transcription elongation factor SPT6"/>
    <property type="match status" value="1"/>
</dbReference>
<keyword evidence="5 6" id="KW-0539">Nucleus</keyword>
<dbReference type="InterPro" id="IPR023319">
    <property type="entry name" value="Tex-like_HTH_dom_sf"/>
</dbReference>
<dbReference type="GO" id="GO:0006368">
    <property type="term" value="P:transcription elongation by RNA polymerase II"/>
    <property type="evidence" value="ECO:0000318"/>
    <property type="project" value="GO_Central"/>
</dbReference>
<dbReference type="InterPro" id="IPR055179">
    <property type="entry name" value="Tex-like_central_region"/>
</dbReference>
<feature type="compositionally biased region" description="Basic and acidic residues" evidence="8">
    <location>
        <begin position="473"/>
        <end position="488"/>
    </location>
</feature>
<dbReference type="GO" id="GO:0140673">
    <property type="term" value="P:transcription elongation-coupled chromatin remodeling"/>
    <property type="evidence" value="ECO:0007669"/>
    <property type="project" value="InterPro"/>
</dbReference>
<dbReference type="InterPro" id="IPR036860">
    <property type="entry name" value="SH2_dom_sf"/>
</dbReference>
<dbReference type="InterPro" id="IPR003029">
    <property type="entry name" value="S1_domain"/>
</dbReference>
<dbReference type="InterPro" id="IPR012340">
    <property type="entry name" value="NA-bd_OB-fold"/>
</dbReference>
<dbReference type="Proteomes" id="UP000000305">
    <property type="component" value="Unassembled WGS sequence"/>
</dbReference>
<evidence type="ECO:0000256" key="1">
    <source>
        <dbReference type="ARBA" id="ARBA00004123"/>
    </source>
</evidence>
<dbReference type="SUPFAM" id="SSF158832">
    <property type="entry name" value="Tex N-terminal region-like"/>
    <property type="match status" value="1"/>
</dbReference>
<dbReference type="Gene3D" id="1.10.10.650">
    <property type="entry name" value="RuvA domain 2-like"/>
    <property type="match status" value="1"/>
</dbReference>
<feature type="region of interest" description="Disordered" evidence="8">
    <location>
        <begin position="118"/>
        <end position="200"/>
    </location>
</feature>
<feature type="compositionally biased region" description="Acidic residues" evidence="8">
    <location>
        <begin position="162"/>
        <end position="182"/>
    </location>
</feature>
<dbReference type="SUPFAM" id="SSF47781">
    <property type="entry name" value="RuvA domain 2-like"/>
    <property type="match status" value="2"/>
</dbReference>
<dbReference type="PhylomeDB" id="E9H8M1"/>
<dbReference type="SUPFAM" id="SSF50249">
    <property type="entry name" value="Nucleic acid-binding proteins"/>
    <property type="match status" value="1"/>
</dbReference>
<dbReference type="InterPro" id="IPR035019">
    <property type="entry name" value="Spt6_SH2_N"/>
</dbReference>
<dbReference type="Gene3D" id="1.10.150.850">
    <property type="entry name" value="Spt6, helix-hairpin-helix domain"/>
    <property type="match status" value="1"/>
</dbReference>
<dbReference type="FunFam" id="1.10.3500.10:FF:000017">
    <property type="entry name" value="Transcription elongation factor spt6"/>
    <property type="match status" value="1"/>
</dbReference>
<dbReference type="GO" id="GO:0008023">
    <property type="term" value="C:transcription elongation factor complex"/>
    <property type="evidence" value="ECO:0000318"/>
    <property type="project" value="GO_Central"/>
</dbReference>
<dbReference type="PANTHER" id="PTHR10145">
    <property type="entry name" value="TRANSCRIPTION ELONGATION FACTOR SPT6"/>
    <property type="match status" value="1"/>
</dbReference>
<dbReference type="Pfam" id="PF14633">
    <property type="entry name" value="SH2_2"/>
    <property type="match status" value="1"/>
</dbReference>
<feature type="compositionally biased region" description="Basic and acidic residues" evidence="8">
    <location>
        <begin position="148"/>
        <end position="161"/>
    </location>
</feature>
<dbReference type="STRING" id="6669.E9H8M1"/>
<feature type="region of interest" description="Disordered" evidence="8">
    <location>
        <begin position="1494"/>
        <end position="1527"/>
    </location>
</feature>
<dbReference type="FunFam" id="1.10.10.650:FF:000002">
    <property type="entry name" value="Transcription elongation factor spt6"/>
    <property type="match status" value="1"/>
</dbReference>
<dbReference type="FunFam" id="1.10.10.2740:FF:000001">
    <property type="entry name" value="Transcription elongation factor spt6"/>
    <property type="match status" value="1"/>
</dbReference>
<evidence type="ECO:0000256" key="4">
    <source>
        <dbReference type="ARBA" id="ARBA00023163"/>
    </source>
</evidence>
<dbReference type="GO" id="GO:0031491">
    <property type="term" value="F:nucleosome binding"/>
    <property type="evidence" value="ECO:0000318"/>
    <property type="project" value="GO_Central"/>
</dbReference>
<feature type="compositionally biased region" description="Acidic residues" evidence="8">
    <location>
        <begin position="227"/>
        <end position="244"/>
    </location>
</feature>
<evidence type="ECO:0000256" key="7">
    <source>
        <dbReference type="PROSITE-ProRule" id="PRU00191"/>
    </source>
</evidence>
<dbReference type="FunCoup" id="E9H8M1">
    <property type="interactions" value="2535"/>
</dbReference>
<evidence type="ECO:0000256" key="8">
    <source>
        <dbReference type="SAM" id="MobiDB-lite"/>
    </source>
</evidence>
<reference evidence="11 12" key="1">
    <citation type="journal article" date="2011" name="Science">
        <title>The ecoresponsive genome of Daphnia pulex.</title>
        <authorList>
            <person name="Colbourne J.K."/>
            <person name="Pfrender M.E."/>
            <person name="Gilbert D."/>
            <person name="Thomas W.K."/>
            <person name="Tucker A."/>
            <person name="Oakley T.H."/>
            <person name="Tokishita S."/>
            <person name="Aerts A."/>
            <person name="Arnold G.J."/>
            <person name="Basu M.K."/>
            <person name="Bauer D.J."/>
            <person name="Caceres C.E."/>
            <person name="Carmel L."/>
            <person name="Casola C."/>
            <person name="Choi J.H."/>
            <person name="Detter J.C."/>
            <person name="Dong Q."/>
            <person name="Dusheyko S."/>
            <person name="Eads B.D."/>
            <person name="Frohlich T."/>
            <person name="Geiler-Samerotte K.A."/>
            <person name="Gerlach D."/>
            <person name="Hatcher P."/>
            <person name="Jogdeo S."/>
            <person name="Krijgsveld J."/>
            <person name="Kriventseva E.V."/>
            <person name="Kultz D."/>
            <person name="Laforsch C."/>
            <person name="Lindquist E."/>
            <person name="Lopez J."/>
            <person name="Manak J.R."/>
            <person name="Muller J."/>
            <person name="Pangilinan J."/>
            <person name="Patwardhan R.P."/>
            <person name="Pitluck S."/>
            <person name="Pritham E.J."/>
            <person name="Rechtsteiner A."/>
            <person name="Rho M."/>
            <person name="Rogozin I.B."/>
            <person name="Sakarya O."/>
            <person name="Salamov A."/>
            <person name="Schaack S."/>
            <person name="Shapiro H."/>
            <person name="Shiga Y."/>
            <person name="Skalitzky C."/>
            <person name="Smith Z."/>
            <person name="Souvorov A."/>
            <person name="Sung W."/>
            <person name="Tang Z."/>
            <person name="Tsuchiya D."/>
            <person name="Tu H."/>
            <person name="Vos H."/>
            <person name="Wang M."/>
            <person name="Wolf Y.I."/>
            <person name="Yamagata H."/>
            <person name="Yamada T."/>
            <person name="Ye Y."/>
            <person name="Shaw J.R."/>
            <person name="Andrews J."/>
            <person name="Crease T.J."/>
            <person name="Tang H."/>
            <person name="Lucas S.M."/>
            <person name="Robertson H.M."/>
            <person name="Bork P."/>
            <person name="Koonin E.V."/>
            <person name="Zdobnov E.M."/>
            <person name="Grigoriev I.V."/>
            <person name="Lynch M."/>
            <person name="Boore J.L."/>
        </authorList>
    </citation>
    <scope>NUCLEOTIDE SEQUENCE [LARGE SCALE GENOMIC DNA]</scope>
</reference>
<dbReference type="PIRSF" id="PIRSF036947">
    <property type="entry name" value="Spt6"/>
    <property type="match status" value="1"/>
</dbReference>
<dbReference type="Gene3D" id="3.30.420.140">
    <property type="entry name" value="YqgF/RNase H-like domain"/>
    <property type="match status" value="1"/>
</dbReference>
<dbReference type="InterPro" id="IPR042066">
    <property type="entry name" value="Spt6_death-like"/>
</dbReference>
<protein>
    <submittedName>
        <fullName evidence="11">Uncharacterized protein</fullName>
    </submittedName>
</protein>
<dbReference type="FunFam" id="3.30.505.10:FF:000089">
    <property type="entry name" value="Transcription elongation factor spt6"/>
    <property type="match status" value="1"/>
</dbReference>
<dbReference type="InterPro" id="IPR012337">
    <property type="entry name" value="RNaseH-like_sf"/>
</dbReference>
<dbReference type="Pfam" id="PF14632">
    <property type="entry name" value="SPT6_acidic"/>
    <property type="match status" value="1"/>
</dbReference>
<feature type="compositionally biased region" description="Polar residues" evidence="8">
    <location>
        <begin position="1584"/>
        <end position="1600"/>
    </location>
</feature>
<dbReference type="Pfam" id="PF14635">
    <property type="entry name" value="HHH_7"/>
    <property type="match status" value="1"/>
</dbReference>
<feature type="region of interest" description="Disordered" evidence="8">
    <location>
        <begin position="1554"/>
        <end position="1703"/>
    </location>
</feature>
<evidence type="ECO:0000256" key="6">
    <source>
        <dbReference type="PIRNR" id="PIRNR036947"/>
    </source>
</evidence>
<comment type="function">
    <text evidence="6">Histone H3-H4 chaperone that plays a role in maintenance of chromatin structure during RNA polymerase II transcription elongation.</text>
</comment>
<dbReference type="FunFam" id="1.10.3500.10:FF:000006">
    <property type="entry name" value="Transcription elongation factor spt6"/>
    <property type="match status" value="1"/>
</dbReference>
<feature type="compositionally biased region" description="Acidic residues" evidence="8">
    <location>
        <begin position="35"/>
        <end position="64"/>
    </location>
</feature>
<keyword evidence="7" id="KW-0727">SH2 domain</keyword>
<evidence type="ECO:0000313" key="12">
    <source>
        <dbReference type="Proteomes" id="UP000000305"/>
    </source>
</evidence>
<feature type="domain" description="SH2" evidence="9">
    <location>
        <begin position="1300"/>
        <end position="1406"/>
    </location>
</feature>
<dbReference type="GO" id="GO:0003677">
    <property type="term" value="F:DNA binding"/>
    <property type="evidence" value="ECO:0007669"/>
    <property type="project" value="InterPro"/>
</dbReference>
<dbReference type="Pfam" id="PF00575">
    <property type="entry name" value="S1"/>
    <property type="match status" value="1"/>
</dbReference>
<dbReference type="InterPro" id="IPR041692">
    <property type="entry name" value="HHH_9"/>
</dbReference>
<evidence type="ECO:0000259" key="10">
    <source>
        <dbReference type="PROSITE" id="PS50126"/>
    </source>
</evidence>
<dbReference type="PANTHER" id="PTHR10145:SF6">
    <property type="entry name" value="TRANSCRIPTION ELONGATION FACTOR SPT6"/>
    <property type="match status" value="1"/>
</dbReference>
<dbReference type="SMART" id="SM00252">
    <property type="entry name" value="SH2"/>
    <property type="match status" value="1"/>
</dbReference>
<dbReference type="SUPFAM" id="SSF53098">
    <property type="entry name" value="Ribonuclease H-like"/>
    <property type="match status" value="1"/>
</dbReference>
<dbReference type="Gene3D" id="1.10.10.2740">
    <property type="entry name" value="Spt6, Death-like domain"/>
    <property type="match status" value="1"/>
</dbReference>
<dbReference type="FunFam" id="2.40.50.140:FF:000429">
    <property type="entry name" value="Transcription elongation factor SPT6"/>
    <property type="match status" value="1"/>
</dbReference>
<keyword evidence="12" id="KW-1185">Reference proteome</keyword>
<dbReference type="InterPro" id="IPR028088">
    <property type="entry name" value="Spt6_HTH_DNA-bd_dom"/>
</dbReference>
<feature type="region of interest" description="Disordered" evidence="8">
    <location>
        <begin position="227"/>
        <end position="246"/>
    </location>
</feature>
<sequence>MADFIDSEAEESEEEEELTEKEKSKLKKMKAAAIDSDDDEEEDDEQMQEELGDLIDDNPIEDDSSSSGSDNETSGGTKRKRDDDDDELDDRLSEEDFELIEENLGIKMKRKKTFVRVKRIVDDESDEEGQERGRDAIANELFEGSDGEDSRRAASRVRQERDEDENLDKYSDEEDEDEEDIGDFIVDAEGQPIHGKKKKRKAIYTDAALQEAQDIFGVDFDYEDFNQEGEEYEDDEEEEYEDEEGIRKTRKKTGVVKKKSQRKTIYDVYEPSELERGHFTDFDEKIRKTDMPERMQLRNVPITSVEEGSAELDLEAEWIYKHAFSKASISNQDGTADGREKVIKGPQTVEKIRKALEFIRNQHFEVPFIAFYRKEYVLPELSVNDLWRVYKFDEKWTQLQTRKKNMMRLFKKMQKYQSEKLTQNLTESIPENVRVLKDEDTDRLRMVQSIEELSDVYNHFTLYYGNDVPAMQEEHRRRAREEAKERRSSAARRRLNEDGEPMDVDDLGEDLRDPDDVNVDEESSIKQAKRSDLYSLCARAGLDGLLRKYGLSPEQFAENMRDNYQRHEVDQTSTEPFDVALEYVSAKFPTATEVLKAANYMLAVQIAKEPLVRQCVRESFFERARIDVIPTKQGLKEIDENHNLYPIKFLKDKPVRDLVDDQFLRLVVAEQDKLLTIVFQTKIEGATTASYVDEIKALFTRDEFSKLVQEWNDLRNEIIDLALSKFVAPYKVDFDDEEDWDTKNGIRVMGLSYVADLDQAAFGCLINVDGECSDHIRLEHILKRKNAWKEMDRTGKERDLNMLRNFIFSKKPHVIAVSAESREATMLVEDLRAITAQLVEDEQWPTINVELVDNSLAKVFANSTRAETEFREYPLLLREAISIARGLQDPLIEYSQLCNTDEEIVCLKYHSMQDQLSKEELLEGLYLEFVNRTNEVGVDINRAINYPHTANLVQFICGLGPRKGQALIKILKQNNQRLENRTQLVTACHMGPKVFINCAGFIKIDTNSLGDSTESYVEVLDGSRVHPETYEWARKMAVDALEYDDEDANPAGAVEEILEAPERLKDLDLDAFADELERQGFGNKRITLYDIRSELNHRYKDGRPSYQQPSPEDIFNMVTKETPHTFFIGKLVLATVTGFQHRKPKREELDRANPNRNETTGLWQCPFCLQNDFTDLSEVWNHFDAGSCSGQAIGVRIRLENGLSGFLPMKCLSDSEVTNPEERVRPGQTIHCRITKIDVERFSVVATSKSSDLMDRNGEWRPPKDAYYDTPAEEAILKAEEDSKKLKHRQSYTKRVIVHPSFKNIGFKEAEKLMTSMDQGEVIVRPSSKGTNHLTVTWKVGEGICQHVDVREEGKENAFSLGQSLMINDEEFEDLDEIIARHINPMAGHARDLYAFRYFRDLGVPEENYTAGKERERAEEVIKDDKKKNPAKIHYFVTASRDFPGKFMLTYLPRTTAKHEYITVTPDGFRFRGHVHDSLASLFRWFKEHFRDPIPGTPSSRGGGVGHHASSSRTPGYGGTGTTPNVNPETLQRVAQSIPANMLHSLSQAAHFQGTPTPFGYPANTPYTPSGTTPFMTPFATTPHQPQTPRYSGTPATNAAPSAGGSQGTSKTSTSRSAAPASSEPDDWNAATNAWGSVTSNRTAAKTTPNTRPASSTPRGKTTPSTSRAGTSTDDWGAPSKTPASGRSPRQMEMGDATPLYDE</sequence>
<dbReference type="Pfam" id="PF17674">
    <property type="entry name" value="HHH_9"/>
    <property type="match status" value="1"/>
</dbReference>
<feature type="compositionally biased region" description="Low complexity" evidence="8">
    <location>
        <begin position="1572"/>
        <end position="1583"/>
    </location>
</feature>
<accession>E9H8M1</accession>
<feature type="compositionally biased region" description="Acidic residues" evidence="8">
    <location>
        <begin position="83"/>
        <end position="101"/>
    </location>
</feature>
<dbReference type="OMA" id="GYFYLCF"/>
<dbReference type="GO" id="GO:0042393">
    <property type="term" value="F:histone binding"/>
    <property type="evidence" value="ECO:0000318"/>
    <property type="project" value="GO_Central"/>
</dbReference>
<evidence type="ECO:0000313" key="11">
    <source>
        <dbReference type="EMBL" id="EFX71841.1"/>
    </source>
</evidence>
<dbReference type="InterPro" id="IPR023323">
    <property type="entry name" value="Tex-like_dom_sf"/>
</dbReference>
<dbReference type="OrthoDB" id="343921at2759"/>
<dbReference type="PROSITE" id="PS50126">
    <property type="entry name" value="S1"/>
    <property type="match status" value="1"/>
</dbReference>
<dbReference type="Pfam" id="PF22706">
    <property type="entry name" value="Tex_central_region"/>
    <property type="match status" value="1"/>
</dbReference>
<feature type="compositionally biased region" description="Acidic residues" evidence="8">
    <location>
        <begin position="1"/>
        <end position="19"/>
    </location>
</feature>
<dbReference type="Gene3D" id="3.30.505.10">
    <property type="entry name" value="SH2 domain"/>
    <property type="match status" value="2"/>
</dbReference>
<dbReference type="InterPro" id="IPR028083">
    <property type="entry name" value="Spt6_acidic_N_dom"/>
</dbReference>
<evidence type="ECO:0000256" key="5">
    <source>
        <dbReference type="ARBA" id="ARBA00023242"/>
    </source>
</evidence>
<dbReference type="InterPro" id="IPR028231">
    <property type="entry name" value="Spt6_YqgF"/>
</dbReference>
<dbReference type="SUPFAM" id="SSF55550">
    <property type="entry name" value="SH2 domain"/>
    <property type="match status" value="2"/>
</dbReference>
<feature type="compositionally biased region" description="Low complexity" evidence="8">
    <location>
        <begin position="1602"/>
        <end position="1623"/>
    </location>
</feature>
<dbReference type="InParanoid" id="E9H8M1"/>
<feature type="domain" description="S1 motif" evidence="10">
    <location>
        <begin position="1194"/>
        <end position="1249"/>
    </location>
</feature>
<dbReference type="GO" id="GO:0034728">
    <property type="term" value="P:nucleosome organization"/>
    <property type="evidence" value="ECO:0000318"/>
    <property type="project" value="GO_Central"/>
</dbReference>
<dbReference type="CDD" id="cd09918">
    <property type="entry name" value="SH2_Nterm_SPT6_like"/>
    <property type="match status" value="1"/>
</dbReference>
<evidence type="ECO:0000256" key="3">
    <source>
        <dbReference type="ARBA" id="ARBA00023054"/>
    </source>
</evidence>
<dbReference type="InterPro" id="IPR037027">
    <property type="entry name" value="YqgF/RNaseH-like_dom_sf"/>
</dbReference>